<proteinExistence type="predicted"/>
<feature type="transmembrane region" description="Helical" evidence="1">
    <location>
        <begin position="12"/>
        <end position="31"/>
    </location>
</feature>
<keyword evidence="3" id="KW-1185">Reference proteome</keyword>
<evidence type="ECO:0000256" key="1">
    <source>
        <dbReference type="SAM" id="Phobius"/>
    </source>
</evidence>
<reference evidence="2 3" key="1">
    <citation type="submission" date="2021-04" db="EMBL/GenBank/DDBJ databases">
        <authorList>
            <person name="Bliznina A."/>
        </authorList>
    </citation>
    <scope>NUCLEOTIDE SEQUENCE [LARGE SCALE GENOMIC DNA]</scope>
</reference>
<accession>A0ABN7SVV7</accession>
<dbReference type="EMBL" id="OU015566">
    <property type="protein sequence ID" value="CAG5105625.1"/>
    <property type="molecule type" value="Genomic_DNA"/>
</dbReference>
<organism evidence="2 3">
    <name type="scientific">Oikopleura dioica</name>
    <name type="common">Tunicate</name>
    <dbReference type="NCBI Taxonomy" id="34765"/>
    <lineage>
        <taxon>Eukaryota</taxon>
        <taxon>Metazoa</taxon>
        <taxon>Chordata</taxon>
        <taxon>Tunicata</taxon>
        <taxon>Appendicularia</taxon>
        <taxon>Copelata</taxon>
        <taxon>Oikopleuridae</taxon>
        <taxon>Oikopleura</taxon>
    </lineage>
</organism>
<name>A0ABN7SVV7_OIKDI</name>
<keyword evidence="1" id="KW-0472">Membrane</keyword>
<evidence type="ECO:0000313" key="3">
    <source>
        <dbReference type="Proteomes" id="UP001158576"/>
    </source>
</evidence>
<keyword evidence="1" id="KW-0812">Transmembrane</keyword>
<protein>
    <submittedName>
        <fullName evidence="2">Oidioi.mRNA.OKI2018_I69.chr1.g2300.t1.cds</fullName>
    </submittedName>
</protein>
<keyword evidence="1" id="KW-1133">Transmembrane helix</keyword>
<dbReference type="Proteomes" id="UP001158576">
    <property type="component" value="Chromosome 1"/>
</dbReference>
<evidence type="ECO:0000313" key="2">
    <source>
        <dbReference type="EMBL" id="CAG5105625.1"/>
    </source>
</evidence>
<sequence>MRRQATLCSRNCRTVSLAGTGVLLLITGVVVKSLSNKGRYRASDDSKIFNISTSTFGTGILSIGVVFFAAGVLYHCLCQVQDSIERNNHDVVVAERSATSLIRTQVTEVEA</sequence>
<gene>
    <name evidence="2" type="ORF">OKIOD_LOCUS11065</name>
</gene>
<feature type="transmembrane region" description="Helical" evidence="1">
    <location>
        <begin position="51"/>
        <end position="77"/>
    </location>
</feature>